<evidence type="ECO:0000259" key="2">
    <source>
        <dbReference type="Pfam" id="PF09409"/>
    </source>
</evidence>
<gene>
    <name evidence="3" type="ORF">DB88DRAFT_498189</name>
</gene>
<name>A0AAD9FJF4_PAPLA</name>
<dbReference type="SMART" id="SM00580">
    <property type="entry name" value="PUG"/>
    <property type="match status" value="1"/>
</dbReference>
<dbReference type="PANTHER" id="PTHR23153:SF38">
    <property type="entry name" value="UBX DOMAIN-CONTAINING PROTEIN 6"/>
    <property type="match status" value="1"/>
</dbReference>
<comment type="caution">
    <text evidence="3">The sequence shown here is derived from an EMBL/GenBank/DDBJ whole genome shotgun (WGS) entry which is preliminary data.</text>
</comment>
<dbReference type="SUPFAM" id="SSF143503">
    <property type="entry name" value="PUG domain-like"/>
    <property type="match status" value="1"/>
</dbReference>
<dbReference type="PANTHER" id="PTHR23153">
    <property type="entry name" value="UBX-RELATED"/>
    <property type="match status" value="1"/>
</dbReference>
<organism evidence="3 4">
    <name type="scientific">Papiliotrema laurentii</name>
    <name type="common">Cryptococcus laurentii</name>
    <dbReference type="NCBI Taxonomy" id="5418"/>
    <lineage>
        <taxon>Eukaryota</taxon>
        <taxon>Fungi</taxon>
        <taxon>Dikarya</taxon>
        <taxon>Basidiomycota</taxon>
        <taxon>Agaricomycotina</taxon>
        <taxon>Tremellomycetes</taxon>
        <taxon>Tremellales</taxon>
        <taxon>Rhynchogastremaceae</taxon>
        <taxon>Papiliotrema</taxon>
    </lineage>
</organism>
<dbReference type="InterPro" id="IPR018997">
    <property type="entry name" value="PUB_domain"/>
</dbReference>
<feature type="compositionally biased region" description="Gly residues" evidence="1">
    <location>
        <begin position="303"/>
        <end position="313"/>
    </location>
</feature>
<sequence length="313" mass="35732">METDRYPDHPFSTHLNHEPSIYPPNPLMTDPRAAREAALAAAEARLRGDPSAVEREEKAQADKLAARRKKDEGWTPPGDKVDQETRRTFARLLDRGIIRDNGYRQALTCAETLLKIADNILNDPSNDPKFRTLKASNATLRNKILNCKGGHEYLIALGFRTHTIEFSSTYILEPRLKRMHELRLGRDVLEAHIPDLQKRVEQMKYSQTAHEKEEALRKARALAEIDADRDVVKTRVERERRLREYRATVDRDAQQRKKDEAVLVNYNHRDRGAPTIKEENEWGGSAGSEEKEEAEDDESDYEGLGGGRRLGGS</sequence>
<keyword evidence="4" id="KW-1185">Reference proteome</keyword>
<dbReference type="CDD" id="cd09212">
    <property type="entry name" value="PUB"/>
    <property type="match status" value="1"/>
</dbReference>
<feature type="domain" description="PUB" evidence="2">
    <location>
        <begin position="106"/>
        <end position="164"/>
    </location>
</feature>
<dbReference type="GO" id="GO:0005737">
    <property type="term" value="C:cytoplasm"/>
    <property type="evidence" value="ECO:0007669"/>
    <property type="project" value="TreeGrafter"/>
</dbReference>
<feature type="region of interest" description="Disordered" evidence="1">
    <location>
        <begin position="250"/>
        <end position="313"/>
    </location>
</feature>
<proteinExistence type="predicted"/>
<accession>A0AAD9FJF4</accession>
<feature type="compositionally biased region" description="Basic and acidic residues" evidence="1">
    <location>
        <begin position="250"/>
        <end position="280"/>
    </location>
</feature>
<evidence type="ECO:0000313" key="3">
    <source>
        <dbReference type="EMBL" id="KAK1921520.1"/>
    </source>
</evidence>
<dbReference type="AlphaFoldDB" id="A0AAD9FJF4"/>
<reference evidence="3" key="1">
    <citation type="submission" date="2023-02" db="EMBL/GenBank/DDBJ databases">
        <title>Identification and recombinant expression of a fungal hydrolase from Papiliotrema laurentii that hydrolyzes apple cutin and clears colloidal polyester polyurethane.</title>
        <authorList>
            <consortium name="DOE Joint Genome Institute"/>
            <person name="Roman V.A."/>
            <person name="Bojanowski C."/>
            <person name="Crable B.R."/>
            <person name="Wagner D.N."/>
            <person name="Hung C.S."/>
            <person name="Nadeau L.J."/>
            <person name="Schratz L."/>
            <person name="Haridas S."/>
            <person name="Pangilinan J."/>
            <person name="Lipzen A."/>
            <person name="Na H."/>
            <person name="Yan M."/>
            <person name="Ng V."/>
            <person name="Grigoriev I.V."/>
            <person name="Spatafora J.W."/>
            <person name="Barlow D."/>
            <person name="Biffinger J."/>
            <person name="Kelley-Loughnane N."/>
            <person name="Varaljay V.A."/>
            <person name="Crookes-Goodson W.J."/>
        </authorList>
    </citation>
    <scope>NUCLEOTIDE SEQUENCE</scope>
    <source>
        <strain evidence="3">5307AH</strain>
    </source>
</reference>
<protein>
    <recommendedName>
        <fullName evidence="2">PUB domain-containing protein</fullName>
    </recommendedName>
</protein>
<dbReference type="EMBL" id="JAODAN010000010">
    <property type="protein sequence ID" value="KAK1921520.1"/>
    <property type="molecule type" value="Genomic_DNA"/>
</dbReference>
<evidence type="ECO:0000256" key="1">
    <source>
        <dbReference type="SAM" id="MobiDB-lite"/>
    </source>
</evidence>
<evidence type="ECO:0000313" key="4">
    <source>
        <dbReference type="Proteomes" id="UP001182556"/>
    </source>
</evidence>
<dbReference type="Pfam" id="PF09409">
    <property type="entry name" value="PUB"/>
    <property type="match status" value="1"/>
</dbReference>
<feature type="region of interest" description="Disordered" evidence="1">
    <location>
        <begin position="1"/>
        <end position="29"/>
    </location>
</feature>
<feature type="region of interest" description="Disordered" evidence="1">
    <location>
        <begin position="45"/>
        <end position="81"/>
    </location>
</feature>
<dbReference type="Proteomes" id="UP001182556">
    <property type="component" value="Unassembled WGS sequence"/>
</dbReference>
<dbReference type="Gene3D" id="1.20.58.2190">
    <property type="match status" value="1"/>
</dbReference>
<dbReference type="InterPro" id="IPR036339">
    <property type="entry name" value="PUB-like_dom_sf"/>
</dbReference>
<feature type="compositionally biased region" description="Acidic residues" evidence="1">
    <location>
        <begin position="290"/>
        <end position="301"/>
    </location>
</feature>